<feature type="compositionally biased region" description="Polar residues" evidence="1">
    <location>
        <begin position="1"/>
        <end position="16"/>
    </location>
</feature>
<accession>A0AAV6W0D6</accession>
<gene>
    <name evidence="2" type="ORF">JTE90_012734</name>
</gene>
<evidence type="ECO:0000313" key="2">
    <source>
        <dbReference type="EMBL" id="KAG8201668.1"/>
    </source>
</evidence>
<reference evidence="2 3" key="1">
    <citation type="journal article" date="2022" name="Nat. Ecol. Evol.">
        <title>A masculinizing supergene underlies an exaggerated male reproductive morph in a spider.</title>
        <authorList>
            <person name="Hendrickx F."/>
            <person name="De Corte Z."/>
            <person name="Sonet G."/>
            <person name="Van Belleghem S.M."/>
            <person name="Kostlbacher S."/>
            <person name="Vangestel C."/>
        </authorList>
    </citation>
    <scope>NUCLEOTIDE SEQUENCE [LARGE SCALE GENOMIC DNA]</scope>
    <source>
        <strain evidence="2">W744_W776</strain>
    </source>
</reference>
<dbReference type="EMBL" id="JAFNEN010000003">
    <property type="protein sequence ID" value="KAG8201668.1"/>
    <property type="molecule type" value="Genomic_DNA"/>
</dbReference>
<feature type="region of interest" description="Disordered" evidence="1">
    <location>
        <begin position="57"/>
        <end position="90"/>
    </location>
</feature>
<keyword evidence="3" id="KW-1185">Reference proteome</keyword>
<name>A0AAV6W0D6_9ARAC</name>
<dbReference type="AlphaFoldDB" id="A0AAV6W0D6"/>
<feature type="region of interest" description="Disordered" evidence="1">
    <location>
        <begin position="1"/>
        <end position="22"/>
    </location>
</feature>
<evidence type="ECO:0000256" key="1">
    <source>
        <dbReference type="SAM" id="MobiDB-lite"/>
    </source>
</evidence>
<protein>
    <submittedName>
        <fullName evidence="2">Uncharacterized protein</fullName>
    </submittedName>
</protein>
<proteinExistence type="predicted"/>
<feature type="compositionally biased region" description="Basic and acidic residues" evidence="1">
    <location>
        <begin position="68"/>
        <end position="90"/>
    </location>
</feature>
<comment type="caution">
    <text evidence="2">The sequence shown here is derived from an EMBL/GenBank/DDBJ whole genome shotgun (WGS) entry which is preliminary data.</text>
</comment>
<organism evidence="2 3">
    <name type="scientific">Oedothorax gibbosus</name>
    <dbReference type="NCBI Taxonomy" id="931172"/>
    <lineage>
        <taxon>Eukaryota</taxon>
        <taxon>Metazoa</taxon>
        <taxon>Ecdysozoa</taxon>
        <taxon>Arthropoda</taxon>
        <taxon>Chelicerata</taxon>
        <taxon>Arachnida</taxon>
        <taxon>Araneae</taxon>
        <taxon>Araneomorphae</taxon>
        <taxon>Entelegynae</taxon>
        <taxon>Araneoidea</taxon>
        <taxon>Linyphiidae</taxon>
        <taxon>Erigoninae</taxon>
        <taxon>Oedothorax</taxon>
    </lineage>
</organism>
<evidence type="ECO:0000313" key="3">
    <source>
        <dbReference type="Proteomes" id="UP000827092"/>
    </source>
</evidence>
<sequence>MTNKNKQPNCKGTGNKRNPKLLRLSSLSHGSLRITLTQRTSVFNLHQFHLPLSPQLRGPVARSWAKPEQTDGKRIREEEEANDKKESFPK</sequence>
<dbReference type="Proteomes" id="UP000827092">
    <property type="component" value="Unassembled WGS sequence"/>
</dbReference>